<dbReference type="RefSeq" id="WP_016763402.1">
    <property type="nucleotide sequence ID" value="NZ_BCVB01000003.1"/>
</dbReference>
<sequence length="119" mass="13582">MSDQLEEYLERGMYGAKETKRDERRYFLTALRENIELALKKGQVMKKDAAKIKPLLKKLKDGHLFLNGSLSYSYLSPYIQAANQHKVPFTIVQNLEADTDIGLVLTGSEGSLERDIFLD</sequence>
<evidence type="ECO:0000313" key="1">
    <source>
        <dbReference type="EMBL" id="AJI22701.1"/>
    </source>
</evidence>
<gene>
    <name evidence="1" type="ORF">BG04_3581</name>
</gene>
<dbReference type="EMBL" id="CP009920">
    <property type="protein sequence ID" value="AJI22701.1"/>
    <property type="molecule type" value="Genomic_DNA"/>
</dbReference>
<evidence type="ECO:0000313" key="2">
    <source>
        <dbReference type="Proteomes" id="UP000031829"/>
    </source>
</evidence>
<proteinExistence type="predicted"/>
<dbReference type="KEGG" id="bmeg:BG04_3581"/>
<evidence type="ECO:0008006" key="3">
    <source>
        <dbReference type="Google" id="ProtNLM"/>
    </source>
</evidence>
<dbReference type="Gene3D" id="3.30.1330.30">
    <property type="match status" value="1"/>
</dbReference>
<dbReference type="Pfam" id="PF07997">
    <property type="entry name" value="DUF1694"/>
    <property type="match status" value="1"/>
</dbReference>
<dbReference type="Proteomes" id="UP000031829">
    <property type="component" value="Chromosome"/>
</dbReference>
<dbReference type="AlphaFoldDB" id="A0A0B6AGN5"/>
<dbReference type="InterPro" id="IPR012543">
    <property type="entry name" value="DUF1694"/>
</dbReference>
<dbReference type="InterPro" id="IPR029064">
    <property type="entry name" value="Ribosomal_eL30-like_sf"/>
</dbReference>
<organism evidence="1 2">
    <name type="scientific">Priestia megaterium (strain ATCC 14581 / DSM 32 / CCUG 1817 / JCM 2506 / NBRC 15308 / NCIMB 9376 / NCTC 10342 / NRRL B-14308 / VKM B-512 / Ford 19)</name>
    <name type="common">Bacillus megaterium</name>
    <dbReference type="NCBI Taxonomy" id="1348623"/>
    <lineage>
        <taxon>Bacteria</taxon>
        <taxon>Bacillati</taxon>
        <taxon>Bacillota</taxon>
        <taxon>Bacilli</taxon>
        <taxon>Bacillales</taxon>
        <taxon>Bacillaceae</taxon>
        <taxon>Priestia</taxon>
    </lineage>
</organism>
<name>A0A0B6AGN5_PRIM2</name>
<dbReference type="PIRSF" id="PIRSF034303">
    <property type="entry name" value="DUF1694"/>
    <property type="match status" value="1"/>
</dbReference>
<dbReference type="GeneID" id="93641636"/>
<protein>
    <recommendedName>
        <fullName evidence="3">DUF1694 domain-containing protein</fullName>
    </recommendedName>
</protein>
<dbReference type="SUPFAM" id="SSF160515">
    <property type="entry name" value="YueI-like"/>
    <property type="match status" value="1"/>
</dbReference>
<dbReference type="HOGENOM" id="CLU_111531_1_0_9"/>
<reference evidence="1 2" key="1">
    <citation type="journal article" date="2015" name="Genome Announc.">
        <title>Complete genome sequences for 35 biothreat assay-relevant bacillus species.</title>
        <authorList>
            <person name="Johnson S.L."/>
            <person name="Daligault H.E."/>
            <person name="Davenport K.W."/>
            <person name="Jaissle J."/>
            <person name="Frey K.G."/>
            <person name="Ladner J.T."/>
            <person name="Broomall S.M."/>
            <person name="Bishop-Lilly K.A."/>
            <person name="Bruce D.C."/>
            <person name="Gibbons H.S."/>
            <person name="Coyne S.R."/>
            <person name="Lo C.C."/>
            <person name="Meincke L."/>
            <person name="Munk A.C."/>
            <person name="Koroleva G.I."/>
            <person name="Rosenzweig C.N."/>
            <person name="Palacios G.F."/>
            <person name="Redden C.L."/>
            <person name="Minogue T.D."/>
            <person name="Chain P.S."/>
        </authorList>
    </citation>
    <scope>NUCLEOTIDE SEQUENCE [LARGE SCALE GENOMIC DNA]</scope>
    <source>
        <strain evidence="2">ATCC 14581 / DSM 32 / JCM 2506 / NBRC 15308 / NCIMB 9376 / NCTC 10342 / NRRL B-14308 / VKM B-512</strain>
    </source>
</reference>
<accession>A0A0B6AGN5</accession>